<sequence length="98" mass="11115">MKVPDSLQTFGNNVFLYCSKLVPSDIDVDKVPSVTSEVVAHLRAQLLPHLRFSLSALRLPLRQLLPHLWFSLSLLLFFPVAFKKKSAQTLVIQKNKQS</sequence>
<proteinExistence type="predicted"/>
<evidence type="ECO:0000313" key="3">
    <source>
        <dbReference type="Proteomes" id="UP001165160"/>
    </source>
</evidence>
<comment type="caution">
    <text evidence="2">The sequence shown here is derived from an EMBL/GenBank/DDBJ whole genome shotgun (WGS) entry which is preliminary data.</text>
</comment>
<keyword evidence="1" id="KW-1133">Transmembrane helix</keyword>
<dbReference type="AlphaFoldDB" id="A0A9W6ZBZ2"/>
<reference evidence="3" key="1">
    <citation type="journal article" date="2023" name="Commun. Biol.">
        <title>Genome analysis of Parmales, the sister group of diatoms, reveals the evolutionary specialization of diatoms from phago-mixotrophs to photoautotrophs.</title>
        <authorList>
            <person name="Ban H."/>
            <person name="Sato S."/>
            <person name="Yoshikawa S."/>
            <person name="Yamada K."/>
            <person name="Nakamura Y."/>
            <person name="Ichinomiya M."/>
            <person name="Sato N."/>
            <person name="Blanc-Mathieu R."/>
            <person name="Endo H."/>
            <person name="Kuwata A."/>
            <person name="Ogata H."/>
        </authorList>
    </citation>
    <scope>NUCLEOTIDE SEQUENCE [LARGE SCALE GENOMIC DNA]</scope>
    <source>
        <strain evidence="3">NIES 3699</strain>
    </source>
</reference>
<protein>
    <submittedName>
        <fullName evidence="2">Uncharacterized protein</fullName>
    </submittedName>
</protein>
<accession>A0A9W6ZBZ2</accession>
<keyword evidence="3" id="KW-1185">Reference proteome</keyword>
<evidence type="ECO:0000256" key="1">
    <source>
        <dbReference type="SAM" id="Phobius"/>
    </source>
</evidence>
<dbReference type="EMBL" id="BRXX01000596">
    <property type="protein sequence ID" value="GMH49426.1"/>
    <property type="molecule type" value="Genomic_DNA"/>
</dbReference>
<organism evidence="2 3">
    <name type="scientific">Triparma verrucosa</name>
    <dbReference type="NCBI Taxonomy" id="1606542"/>
    <lineage>
        <taxon>Eukaryota</taxon>
        <taxon>Sar</taxon>
        <taxon>Stramenopiles</taxon>
        <taxon>Ochrophyta</taxon>
        <taxon>Bolidophyceae</taxon>
        <taxon>Parmales</taxon>
        <taxon>Triparmaceae</taxon>
        <taxon>Triparma</taxon>
    </lineage>
</organism>
<feature type="transmembrane region" description="Helical" evidence="1">
    <location>
        <begin position="64"/>
        <end position="82"/>
    </location>
</feature>
<keyword evidence="1" id="KW-0472">Membrane</keyword>
<name>A0A9W6ZBZ2_9STRA</name>
<gene>
    <name evidence="2" type="ORF">TrVE_jg4482</name>
</gene>
<evidence type="ECO:0000313" key="2">
    <source>
        <dbReference type="EMBL" id="GMH49426.1"/>
    </source>
</evidence>
<dbReference type="Proteomes" id="UP001165160">
    <property type="component" value="Unassembled WGS sequence"/>
</dbReference>
<keyword evidence="1" id="KW-0812">Transmembrane</keyword>